<keyword evidence="1" id="KW-0472">Membrane</keyword>
<evidence type="ECO:0008006" key="4">
    <source>
        <dbReference type="Google" id="ProtNLM"/>
    </source>
</evidence>
<evidence type="ECO:0000256" key="1">
    <source>
        <dbReference type="SAM" id="Phobius"/>
    </source>
</evidence>
<evidence type="ECO:0000313" key="3">
    <source>
        <dbReference type="Proteomes" id="UP001432027"/>
    </source>
</evidence>
<proteinExistence type="predicted"/>
<organism evidence="2 3">
    <name type="scientific">Pristionchus entomophagus</name>
    <dbReference type="NCBI Taxonomy" id="358040"/>
    <lineage>
        <taxon>Eukaryota</taxon>
        <taxon>Metazoa</taxon>
        <taxon>Ecdysozoa</taxon>
        <taxon>Nematoda</taxon>
        <taxon>Chromadorea</taxon>
        <taxon>Rhabditida</taxon>
        <taxon>Rhabditina</taxon>
        <taxon>Diplogasteromorpha</taxon>
        <taxon>Diplogasteroidea</taxon>
        <taxon>Neodiplogasteridae</taxon>
        <taxon>Pristionchus</taxon>
    </lineage>
</organism>
<sequence length="125" mass="14252">FSIQTALSCAVVWCCSAIIPILLYILDCQYIFENTSRVYYHQCFNANDSWLNLLYCLIYLSYASAVAVLAFYCLISVYLRRKRKRATNVEMPTKAASSQLRQSVVVFVLYATSIGVTFAISYVPR</sequence>
<keyword evidence="1" id="KW-1133">Transmembrane helix</keyword>
<dbReference type="Proteomes" id="UP001432027">
    <property type="component" value="Unassembled WGS sequence"/>
</dbReference>
<feature type="non-terminal residue" evidence="2">
    <location>
        <position position="125"/>
    </location>
</feature>
<keyword evidence="3" id="KW-1185">Reference proteome</keyword>
<evidence type="ECO:0000313" key="2">
    <source>
        <dbReference type="EMBL" id="GMS78466.1"/>
    </source>
</evidence>
<reference evidence="2" key="1">
    <citation type="submission" date="2023-10" db="EMBL/GenBank/DDBJ databases">
        <title>Genome assembly of Pristionchus species.</title>
        <authorList>
            <person name="Yoshida K."/>
            <person name="Sommer R.J."/>
        </authorList>
    </citation>
    <scope>NUCLEOTIDE SEQUENCE</scope>
    <source>
        <strain evidence="2">RS0144</strain>
    </source>
</reference>
<dbReference type="SUPFAM" id="SSF81321">
    <property type="entry name" value="Family A G protein-coupled receptor-like"/>
    <property type="match status" value="1"/>
</dbReference>
<feature type="non-terminal residue" evidence="2">
    <location>
        <position position="1"/>
    </location>
</feature>
<dbReference type="EMBL" id="BTSX01000001">
    <property type="protein sequence ID" value="GMS78466.1"/>
    <property type="molecule type" value="Genomic_DNA"/>
</dbReference>
<name>A0AAV5S6M2_9BILA</name>
<accession>A0AAV5S6M2</accession>
<gene>
    <name evidence="2" type="ORF">PENTCL1PPCAC_641</name>
</gene>
<dbReference type="PANTHER" id="PTHR22718:SF25">
    <property type="entry name" value="G-PROTEIN COUPLED RECEPTORS FAMILY 1 PROFILE DOMAIN-CONTAINING PROTEIN"/>
    <property type="match status" value="1"/>
</dbReference>
<dbReference type="PANTHER" id="PTHR22718">
    <property type="entry name" value="SERPENTINE RECEPTOR, CLASS X"/>
    <property type="match status" value="1"/>
</dbReference>
<comment type="caution">
    <text evidence="2">The sequence shown here is derived from an EMBL/GenBank/DDBJ whole genome shotgun (WGS) entry which is preliminary data.</text>
</comment>
<feature type="transmembrane region" description="Helical" evidence="1">
    <location>
        <begin position="100"/>
        <end position="123"/>
    </location>
</feature>
<feature type="transmembrane region" description="Helical" evidence="1">
    <location>
        <begin position="7"/>
        <end position="32"/>
    </location>
</feature>
<dbReference type="AlphaFoldDB" id="A0AAV5S6M2"/>
<feature type="transmembrane region" description="Helical" evidence="1">
    <location>
        <begin position="52"/>
        <end position="79"/>
    </location>
</feature>
<keyword evidence="1" id="KW-0812">Transmembrane</keyword>
<protein>
    <recommendedName>
        <fullName evidence="4">G protein-coupled receptor</fullName>
    </recommendedName>
</protein>
<dbReference type="Gene3D" id="1.20.1070.10">
    <property type="entry name" value="Rhodopsin 7-helix transmembrane proteins"/>
    <property type="match status" value="1"/>
</dbReference>